<evidence type="ECO:0000313" key="1">
    <source>
        <dbReference type="EMBL" id="ACB25403.1"/>
    </source>
</evidence>
<reference evidence="1 2" key="1">
    <citation type="submission" date="2008-03" db="EMBL/GenBank/DDBJ databases">
        <title>Complete sequence of chromosome of Methylobacterium radiotolerans JCM 2831.</title>
        <authorList>
            <consortium name="US DOE Joint Genome Institute"/>
            <person name="Copeland A."/>
            <person name="Lucas S."/>
            <person name="Lapidus A."/>
            <person name="Glavina del Rio T."/>
            <person name="Dalin E."/>
            <person name="Tice H."/>
            <person name="Bruce D."/>
            <person name="Goodwin L."/>
            <person name="Pitluck S."/>
            <person name="Kiss H."/>
            <person name="Brettin T."/>
            <person name="Detter J.C."/>
            <person name="Han C."/>
            <person name="Kuske C.R."/>
            <person name="Schmutz J."/>
            <person name="Larimer F."/>
            <person name="Land M."/>
            <person name="Hauser L."/>
            <person name="Kyrpides N."/>
            <person name="Mikhailova N."/>
            <person name="Marx C.J."/>
            <person name="Richardson P."/>
        </authorList>
    </citation>
    <scope>NUCLEOTIDE SEQUENCE [LARGE SCALE GENOMIC DNA]</scope>
    <source>
        <strain evidence="2">ATCC 27329 / DSM 1819 / JCM 2831 / NBRC 15690 / NCIMB 10815 / 0-1</strain>
    </source>
</reference>
<name>B1LTN4_METRJ</name>
<dbReference type="HOGENOM" id="CLU_187617_0_0_5"/>
<dbReference type="EMBL" id="CP001001">
    <property type="protein sequence ID" value="ACB25403.1"/>
    <property type="molecule type" value="Genomic_DNA"/>
</dbReference>
<dbReference type="KEGG" id="mrd:Mrad2831_3426"/>
<dbReference type="eggNOG" id="ENOG5030ZZY">
    <property type="taxonomic scope" value="Bacteria"/>
</dbReference>
<sequence>MAVAVRSEVDPMLHLAGLLEELERSEPARAAMSILETSLARRSTEEQGAFWRAVDIYYVSRKAPPEATVPGEVVAGEVVPSQAAPELAAAS</sequence>
<evidence type="ECO:0000313" key="2">
    <source>
        <dbReference type="Proteomes" id="UP000006589"/>
    </source>
</evidence>
<gene>
    <name evidence="1" type="ordered locus">Mrad2831_3426</name>
</gene>
<dbReference type="AlphaFoldDB" id="B1LTN4"/>
<proteinExistence type="predicted"/>
<accession>B1LTN4</accession>
<organism evidence="1 2">
    <name type="scientific">Methylobacterium radiotolerans (strain ATCC 27329 / DSM 1819 / JCM 2831 / NBRC 15690 / NCIMB 10815 / 0-1)</name>
    <dbReference type="NCBI Taxonomy" id="426355"/>
    <lineage>
        <taxon>Bacteria</taxon>
        <taxon>Pseudomonadati</taxon>
        <taxon>Pseudomonadota</taxon>
        <taxon>Alphaproteobacteria</taxon>
        <taxon>Hyphomicrobiales</taxon>
        <taxon>Methylobacteriaceae</taxon>
        <taxon>Methylobacterium</taxon>
    </lineage>
</organism>
<dbReference type="Proteomes" id="UP000006589">
    <property type="component" value="Chromosome"/>
</dbReference>
<protein>
    <submittedName>
        <fullName evidence="1">Uncharacterized protein</fullName>
    </submittedName>
</protein>